<comment type="caution">
    <text evidence="1">The sequence shown here is derived from an EMBL/GenBank/DDBJ whole genome shotgun (WGS) entry which is preliminary data.</text>
</comment>
<evidence type="ECO:0000313" key="2">
    <source>
        <dbReference type="Proteomes" id="UP001189429"/>
    </source>
</evidence>
<dbReference type="Proteomes" id="UP001189429">
    <property type="component" value="Unassembled WGS sequence"/>
</dbReference>
<dbReference type="SUPFAM" id="SSF47473">
    <property type="entry name" value="EF-hand"/>
    <property type="match status" value="1"/>
</dbReference>
<dbReference type="InterPro" id="IPR011992">
    <property type="entry name" value="EF-hand-dom_pair"/>
</dbReference>
<proteinExistence type="predicted"/>
<organism evidence="1 2">
    <name type="scientific">Prorocentrum cordatum</name>
    <dbReference type="NCBI Taxonomy" id="2364126"/>
    <lineage>
        <taxon>Eukaryota</taxon>
        <taxon>Sar</taxon>
        <taxon>Alveolata</taxon>
        <taxon>Dinophyceae</taxon>
        <taxon>Prorocentrales</taxon>
        <taxon>Prorocentraceae</taxon>
        <taxon>Prorocentrum</taxon>
    </lineage>
</organism>
<protein>
    <recommendedName>
        <fullName evidence="3">EF-hand domain-containing protein</fullName>
    </recommendedName>
</protein>
<reference evidence="1" key="1">
    <citation type="submission" date="2023-10" db="EMBL/GenBank/DDBJ databases">
        <authorList>
            <person name="Chen Y."/>
            <person name="Shah S."/>
            <person name="Dougan E. K."/>
            <person name="Thang M."/>
            <person name="Chan C."/>
        </authorList>
    </citation>
    <scope>NUCLEOTIDE SEQUENCE [LARGE SCALE GENOMIC DNA]</scope>
</reference>
<evidence type="ECO:0008006" key="3">
    <source>
        <dbReference type="Google" id="ProtNLM"/>
    </source>
</evidence>
<dbReference type="Gene3D" id="1.10.238.10">
    <property type="entry name" value="EF-hand"/>
    <property type="match status" value="2"/>
</dbReference>
<name>A0ABN9UDW4_9DINO</name>
<dbReference type="EMBL" id="CAUYUJ010015749">
    <property type="protein sequence ID" value="CAK0857666.1"/>
    <property type="molecule type" value="Genomic_DNA"/>
</dbReference>
<keyword evidence="2" id="KW-1185">Reference proteome</keyword>
<gene>
    <name evidence="1" type="ORF">PCOR1329_LOCUS47707</name>
</gene>
<sequence length="102" mass="10918">MSECDVEVPCDFGVMFASADLAGSGGLHYVEFVAASIIIEPRAFCSDMMLRKVFHFLDGEDSGLVTERSVRSVFALPAFCDGGVVREACDPRTPSPSPPSGR</sequence>
<evidence type="ECO:0000313" key="1">
    <source>
        <dbReference type="EMBL" id="CAK0857666.1"/>
    </source>
</evidence>
<accession>A0ABN9UDW4</accession>